<dbReference type="CDD" id="cd00118">
    <property type="entry name" value="LysM"/>
    <property type="match status" value="1"/>
</dbReference>
<dbReference type="Pfam" id="PF01476">
    <property type="entry name" value="LysM"/>
    <property type="match status" value="1"/>
</dbReference>
<sequence>MNPYGISVRQPVVGDLVGQRLAIAATGTAFEASYGWRLVADGSVVASDWFQAGSMGTVEAFVHEATVGTDYLGPATFELFGDDPSGQSDGLDTVSVPVISIPGATGYIPHQVAAGDTLTSIADRLGSAVERIVAANSLANPDVIQVGQLLRVPV</sequence>
<organism evidence="2 3">
    <name type="scientific">Blastococcus saxobsidens</name>
    <dbReference type="NCBI Taxonomy" id="138336"/>
    <lineage>
        <taxon>Bacteria</taxon>
        <taxon>Bacillati</taxon>
        <taxon>Actinomycetota</taxon>
        <taxon>Actinomycetes</taxon>
        <taxon>Geodermatophilales</taxon>
        <taxon>Geodermatophilaceae</taxon>
        <taxon>Blastococcus</taxon>
    </lineage>
</organism>
<accession>A0A6L9W0W5</accession>
<evidence type="ECO:0000313" key="2">
    <source>
        <dbReference type="EMBL" id="NEK85114.1"/>
    </source>
</evidence>
<comment type="caution">
    <text evidence="2">The sequence shown here is derived from an EMBL/GenBank/DDBJ whole genome shotgun (WGS) entry which is preliminary data.</text>
</comment>
<dbReference type="PANTHER" id="PTHR33734">
    <property type="entry name" value="LYSM DOMAIN-CONTAINING GPI-ANCHORED PROTEIN 2"/>
    <property type="match status" value="1"/>
</dbReference>
<protein>
    <submittedName>
        <fullName evidence="2">LysM peptidoglycan-binding domain-containing protein</fullName>
    </submittedName>
</protein>
<dbReference type="InterPro" id="IPR018392">
    <property type="entry name" value="LysM"/>
</dbReference>
<dbReference type="Proteomes" id="UP000479241">
    <property type="component" value="Unassembled WGS sequence"/>
</dbReference>
<name>A0A6L9W0W5_9ACTN</name>
<dbReference type="PROSITE" id="PS51782">
    <property type="entry name" value="LYSM"/>
    <property type="match status" value="1"/>
</dbReference>
<dbReference type="InterPro" id="IPR036779">
    <property type="entry name" value="LysM_dom_sf"/>
</dbReference>
<dbReference type="Gene3D" id="3.10.350.10">
    <property type="entry name" value="LysM domain"/>
    <property type="match status" value="1"/>
</dbReference>
<dbReference type="SMART" id="SM00257">
    <property type="entry name" value="LysM"/>
    <property type="match status" value="1"/>
</dbReference>
<dbReference type="PANTHER" id="PTHR33734:SF22">
    <property type="entry name" value="MEMBRANE-BOUND LYTIC MUREIN TRANSGLYCOSYLASE D"/>
    <property type="match status" value="1"/>
</dbReference>
<dbReference type="InterPro" id="IPR018911">
    <property type="entry name" value="Gmad2_Ig-like_dom"/>
</dbReference>
<proteinExistence type="predicted"/>
<dbReference type="RefSeq" id="WP_163202797.1">
    <property type="nucleotide sequence ID" value="NZ_JAAGWG010000006.1"/>
</dbReference>
<feature type="domain" description="LysM" evidence="1">
    <location>
        <begin position="108"/>
        <end position="152"/>
    </location>
</feature>
<dbReference type="EMBL" id="JAAGWG010000006">
    <property type="protein sequence ID" value="NEK85114.1"/>
    <property type="molecule type" value="Genomic_DNA"/>
</dbReference>
<reference evidence="2 3" key="1">
    <citation type="submission" date="2019-12" db="EMBL/GenBank/DDBJ databases">
        <title>the WGS of Blastococcus saxobsidens 67B17.</title>
        <authorList>
            <person name="Jiang Z."/>
        </authorList>
    </citation>
    <scope>NUCLEOTIDE SEQUENCE [LARGE SCALE GENOMIC DNA]</scope>
    <source>
        <strain evidence="2 3">67B17</strain>
    </source>
</reference>
<evidence type="ECO:0000313" key="3">
    <source>
        <dbReference type="Proteomes" id="UP000479241"/>
    </source>
</evidence>
<dbReference type="Pfam" id="PF10648">
    <property type="entry name" value="Gmad2"/>
    <property type="match status" value="1"/>
</dbReference>
<dbReference type="AlphaFoldDB" id="A0A6L9W0W5"/>
<dbReference type="SUPFAM" id="SSF54106">
    <property type="entry name" value="LysM domain"/>
    <property type="match status" value="1"/>
</dbReference>
<evidence type="ECO:0000259" key="1">
    <source>
        <dbReference type="PROSITE" id="PS51782"/>
    </source>
</evidence>
<gene>
    <name evidence="2" type="ORF">GCU60_04965</name>
</gene>